<dbReference type="Gene3D" id="3.40.50.300">
    <property type="entry name" value="P-loop containing nucleotide triphosphate hydrolases"/>
    <property type="match status" value="1"/>
</dbReference>
<name>A0A2I1DMD8_9PROT</name>
<organism evidence="6 7">
    <name type="scientific">Acidithiobacillus marinus</name>
    <dbReference type="NCBI Taxonomy" id="187490"/>
    <lineage>
        <taxon>Bacteria</taxon>
        <taxon>Pseudomonadati</taxon>
        <taxon>Pseudomonadota</taxon>
        <taxon>Acidithiobacillia</taxon>
        <taxon>Acidithiobacillales</taxon>
        <taxon>Acidithiobacillaceae</taxon>
        <taxon>Acidithiobacillus</taxon>
    </lineage>
</organism>
<evidence type="ECO:0000256" key="3">
    <source>
        <dbReference type="ARBA" id="ARBA00022806"/>
    </source>
</evidence>
<dbReference type="InterPro" id="IPR050699">
    <property type="entry name" value="RNA-DNA_Helicase"/>
</dbReference>
<dbReference type="PANTHER" id="PTHR12131">
    <property type="entry name" value="ATP-DEPENDENT RNA AND DNA HELICASE"/>
    <property type="match status" value="1"/>
</dbReference>
<protein>
    <recommendedName>
        <fullName evidence="5">Helicase C-terminal domain-containing protein</fullName>
    </recommendedName>
</protein>
<dbReference type="RefSeq" id="WP_101537530.1">
    <property type="nucleotide sequence ID" value="NZ_MXAV01000026.1"/>
</dbReference>
<dbReference type="InParanoid" id="A0A2I1DMD8"/>
<feature type="domain" description="Helicase C-terminal" evidence="5">
    <location>
        <begin position="82"/>
        <end position="285"/>
    </location>
</feature>
<dbReference type="SMART" id="SM00490">
    <property type="entry name" value="HELICc"/>
    <property type="match status" value="1"/>
</dbReference>
<reference evidence="6 7" key="1">
    <citation type="submission" date="2017-03" db="EMBL/GenBank/DDBJ databases">
        <title>Draft genime sequence of the acidophilic sulfur-oxidizing bacterium Acidithiobacillus sp. SH, isolated from seawater.</title>
        <authorList>
            <person name="Sharmin S."/>
            <person name="Tokuhisa M."/>
            <person name="Kanao T."/>
            <person name="Kamimura K."/>
        </authorList>
    </citation>
    <scope>NUCLEOTIDE SEQUENCE [LARGE SCALE GENOMIC DNA]</scope>
    <source>
        <strain evidence="6 7">SH</strain>
    </source>
</reference>
<dbReference type="GO" id="GO:0004386">
    <property type="term" value="F:helicase activity"/>
    <property type="evidence" value="ECO:0007669"/>
    <property type="project" value="UniProtKB-KW"/>
</dbReference>
<evidence type="ECO:0000256" key="1">
    <source>
        <dbReference type="ARBA" id="ARBA00022741"/>
    </source>
</evidence>
<dbReference type="SUPFAM" id="SSF52540">
    <property type="entry name" value="P-loop containing nucleoside triphosphate hydrolases"/>
    <property type="match status" value="1"/>
</dbReference>
<keyword evidence="4" id="KW-0067">ATP-binding</keyword>
<dbReference type="AlphaFoldDB" id="A0A2I1DMD8"/>
<comment type="caution">
    <text evidence="6">The sequence shown here is derived from an EMBL/GenBank/DDBJ whole genome shotgun (WGS) entry which is preliminary data.</text>
</comment>
<evidence type="ECO:0000259" key="5">
    <source>
        <dbReference type="PROSITE" id="PS51194"/>
    </source>
</evidence>
<sequence>MPPPEFFVLDEFYKLSPNRGDDRTFVLNEAFYKLFKSGAQFFLIGPNVQDITIDEDALKFRFFRTDFATVATEVRLITQGDETENAINICKAVDEPTLIYCKSPKSAYALAQALFNAGVAAPSESASEFADWLRSNYHPEWVLADLLNAGIAVHHGALPRSVAYHLLRKFNDKEVKFLICTSTIIEGVNTSAKNVIIFDKRIGNQKPFDLFTFNNIKGRAGRMRKHYVGHVFVLNPEPQPELPLVDFPAFTQPNDAPESLLIQLEKHDLSGHSLEKLKYLYNQDILPMEVMRSNSGMEPGHQLSLATALASNIDKYHYDLCWSGFPSMTQLHTICSLIFVHLMGGKGRDGIGNENHLYMKIKTLVQNKTLSALVEAELDYQKDISPTEALETVLKFVRQWGEFHFPRYLAALDNIQRSVFEKAGRKPGDYSVFGASVKRLFMPLAATVLEEYGLPFQVTLRIEKASPLGDEVDEILANLRKADVSSIGLDPIEVEMANDTISNL</sequence>
<dbReference type="EMBL" id="MXAV01000026">
    <property type="protein sequence ID" value="PKY11035.1"/>
    <property type="molecule type" value="Genomic_DNA"/>
</dbReference>
<evidence type="ECO:0000256" key="4">
    <source>
        <dbReference type="ARBA" id="ARBA00022840"/>
    </source>
</evidence>
<dbReference type="InterPro" id="IPR027417">
    <property type="entry name" value="P-loop_NTPase"/>
</dbReference>
<dbReference type="PANTHER" id="PTHR12131:SF1">
    <property type="entry name" value="ATP-DEPENDENT RNA HELICASE SUPV3L1, MITOCHONDRIAL-RELATED"/>
    <property type="match status" value="1"/>
</dbReference>
<dbReference type="InterPro" id="IPR001650">
    <property type="entry name" value="Helicase_C-like"/>
</dbReference>
<keyword evidence="1" id="KW-0547">Nucleotide-binding</keyword>
<accession>A0A2I1DMD8</accession>
<evidence type="ECO:0000313" key="6">
    <source>
        <dbReference type="EMBL" id="PKY11035.1"/>
    </source>
</evidence>
<dbReference type="Proteomes" id="UP000234329">
    <property type="component" value="Unassembled WGS sequence"/>
</dbReference>
<dbReference type="OrthoDB" id="9815222at2"/>
<dbReference type="PROSITE" id="PS51194">
    <property type="entry name" value="HELICASE_CTER"/>
    <property type="match status" value="1"/>
</dbReference>
<evidence type="ECO:0000313" key="7">
    <source>
        <dbReference type="Proteomes" id="UP000234329"/>
    </source>
</evidence>
<keyword evidence="7" id="KW-1185">Reference proteome</keyword>
<proteinExistence type="predicted"/>
<dbReference type="GO" id="GO:0005524">
    <property type="term" value="F:ATP binding"/>
    <property type="evidence" value="ECO:0007669"/>
    <property type="project" value="UniProtKB-KW"/>
</dbReference>
<gene>
    <name evidence="6" type="ORF">B1757_06375</name>
</gene>
<keyword evidence="3" id="KW-0347">Helicase</keyword>
<dbReference type="GO" id="GO:0016787">
    <property type="term" value="F:hydrolase activity"/>
    <property type="evidence" value="ECO:0007669"/>
    <property type="project" value="UniProtKB-KW"/>
</dbReference>
<keyword evidence="2" id="KW-0378">Hydrolase</keyword>
<dbReference type="FunCoup" id="A0A2I1DMD8">
    <property type="interactions" value="15"/>
</dbReference>
<evidence type="ECO:0000256" key="2">
    <source>
        <dbReference type="ARBA" id="ARBA00022801"/>
    </source>
</evidence>
<dbReference type="Pfam" id="PF00271">
    <property type="entry name" value="Helicase_C"/>
    <property type="match status" value="1"/>
</dbReference>